<evidence type="ECO:0008006" key="4">
    <source>
        <dbReference type="Google" id="ProtNLM"/>
    </source>
</evidence>
<dbReference type="EMBL" id="FOCI01000025">
    <property type="protein sequence ID" value="SEN65996.1"/>
    <property type="molecule type" value="Genomic_DNA"/>
</dbReference>
<evidence type="ECO:0000313" key="3">
    <source>
        <dbReference type="Proteomes" id="UP000199585"/>
    </source>
</evidence>
<dbReference type="RefSeq" id="WP_089905111.1">
    <property type="nucleotide sequence ID" value="NZ_FOCI01000025.1"/>
</dbReference>
<reference evidence="2 3" key="1">
    <citation type="submission" date="2016-10" db="EMBL/GenBank/DDBJ databases">
        <authorList>
            <person name="de Groot N.N."/>
        </authorList>
    </citation>
    <scope>NUCLEOTIDE SEQUENCE [LARGE SCALE GENOMIC DNA]</scope>
    <source>
        <strain evidence="2 3">DSM 16213</strain>
    </source>
</reference>
<feature type="signal peptide" evidence="1">
    <location>
        <begin position="1"/>
        <end position="20"/>
    </location>
</feature>
<name>A0A1H8ICZ2_9RHOB</name>
<keyword evidence="3" id="KW-1185">Reference proteome</keyword>
<proteinExistence type="predicted"/>
<feature type="chain" id="PRO_5011766261" description="Long-chain fatty acid transport protein" evidence="1">
    <location>
        <begin position="21"/>
        <end position="452"/>
    </location>
</feature>
<keyword evidence="1" id="KW-0732">Signal</keyword>
<dbReference type="OrthoDB" id="6679728at2"/>
<dbReference type="AlphaFoldDB" id="A0A1H8ICZ2"/>
<dbReference type="Gene3D" id="2.40.160.60">
    <property type="entry name" value="Outer membrane protein transport protein (OMPP1/FadL/TodX)"/>
    <property type="match status" value="1"/>
</dbReference>
<evidence type="ECO:0000313" key="2">
    <source>
        <dbReference type="EMBL" id="SEN65996.1"/>
    </source>
</evidence>
<dbReference type="STRING" id="245187.SAMN04488003_1257"/>
<accession>A0A1H8ICZ2</accession>
<dbReference type="Proteomes" id="UP000199585">
    <property type="component" value="Unassembled WGS sequence"/>
</dbReference>
<organism evidence="2 3">
    <name type="scientific">Loktanella fryxellensis</name>
    <dbReference type="NCBI Taxonomy" id="245187"/>
    <lineage>
        <taxon>Bacteria</taxon>
        <taxon>Pseudomonadati</taxon>
        <taxon>Pseudomonadota</taxon>
        <taxon>Alphaproteobacteria</taxon>
        <taxon>Rhodobacterales</taxon>
        <taxon>Roseobacteraceae</taxon>
        <taxon>Loktanella</taxon>
    </lineage>
</organism>
<evidence type="ECO:0000256" key="1">
    <source>
        <dbReference type="SAM" id="SignalP"/>
    </source>
</evidence>
<dbReference type="SUPFAM" id="SSF56935">
    <property type="entry name" value="Porins"/>
    <property type="match status" value="1"/>
</dbReference>
<gene>
    <name evidence="2" type="ORF">SAMN04488003_1257</name>
</gene>
<protein>
    <recommendedName>
        <fullName evidence="4">Long-chain fatty acid transport protein</fullName>
    </recommendedName>
</protein>
<sequence>MTTKLTLAAGLMLSTTAAYAGGIDRNLTNYGTLFEKGNYAELSYSSVMPDVSGAYAGTTAAFGASTGNMSLDFNTLSGALKYDLTPRLALGLYFNQPFGADAEYPDGAYRGLAAEWDSNGQTIMMKYAVTPNISVYGGVRSIESQANILIPNQLIAQPIAEAQADGAQQLGAGAARANAAFEAARDAAVEAFTGGDAVRGAALQAQAQAFGAQAIDLRDRALALEAQARATAATISPATNATTGPFTYRANTDKDRQESYVIGAAYERPEIALRVALTYEEGYTHEFDASETITATGLDLDSTLEIEMPDVITLDFQTGIAPGTLVFGSIRHATWSDWQVAPDGYVALTGERVTGIDSDVTTYRIGMGRQFNDQFSGFARITYEDPNGDVASRLAPTDGSRAFGFGGTYTRDAVKITGGIEYIQFGEATDGSGTVFADNDAIGLGLSVGYRF</sequence>